<sequence>MVTEHCDGVDRSIGCGPERFQLTSSPLSDSIAPKLPVCASRAGGIIALTNRKKKRSTPRCPLFHPLPLLPPATHYLCPALLSAANFPARMETWARWLPTTRHNTRLQAHAEVSQTSSPRACSLYQR</sequence>
<gene>
    <name evidence="1" type="ORF">PLEPLA_LOCUS4450</name>
</gene>
<dbReference type="AlphaFoldDB" id="A0A9N7Y9Y1"/>
<protein>
    <submittedName>
        <fullName evidence="1">Uncharacterized protein</fullName>
    </submittedName>
</protein>
<dbReference type="Proteomes" id="UP001153269">
    <property type="component" value="Unassembled WGS sequence"/>
</dbReference>
<comment type="caution">
    <text evidence="1">The sequence shown here is derived from an EMBL/GenBank/DDBJ whole genome shotgun (WGS) entry which is preliminary data.</text>
</comment>
<keyword evidence="2" id="KW-1185">Reference proteome</keyword>
<organism evidence="1 2">
    <name type="scientific">Pleuronectes platessa</name>
    <name type="common">European plaice</name>
    <dbReference type="NCBI Taxonomy" id="8262"/>
    <lineage>
        <taxon>Eukaryota</taxon>
        <taxon>Metazoa</taxon>
        <taxon>Chordata</taxon>
        <taxon>Craniata</taxon>
        <taxon>Vertebrata</taxon>
        <taxon>Euteleostomi</taxon>
        <taxon>Actinopterygii</taxon>
        <taxon>Neopterygii</taxon>
        <taxon>Teleostei</taxon>
        <taxon>Neoteleostei</taxon>
        <taxon>Acanthomorphata</taxon>
        <taxon>Carangaria</taxon>
        <taxon>Pleuronectiformes</taxon>
        <taxon>Pleuronectoidei</taxon>
        <taxon>Pleuronectidae</taxon>
        <taxon>Pleuronectes</taxon>
    </lineage>
</organism>
<accession>A0A9N7Y9Y1</accession>
<proteinExistence type="predicted"/>
<reference evidence="1" key="1">
    <citation type="submission" date="2020-03" db="EMBL/GenBank/DDBJ databases">
        <authorList>
            <person name="Weist P."/>
        </authorList>
    </citation>
    <scope>NUCLEOTIDE SEQUENCE</scope>
</reference>
<evidence type="ECO:0000313" key="2">
    <source>
        <dbReference type="Proteomes" id="UP001153269"/>
    </source>
</evidence>
<evidence type="ECO:0000313" key="1">
    <source>
        <dbReference type="EMBL" id="CAB1416659.1"/>
    </source>
</evidence>
<name>A0A9N7Y9Y1_PLEPL</name>
<dbReference type="EMBL" id="CADEAL010000223">
    <property type="protein sequence ID" value="CAB1416659.1"/>
    <property type="molecule type" value="Genomic_DNA"/>
</dbReference>